<dbReference type="Proteomes" id="UP000430146">
    <property type="component" value="Unassembled WGS sequence"/>
</dbReference>
<name>A0A5S9R2H9_MYCVN</name>
<organism evidence="1 2">
    <name type="scientific">Mycolicibacterium vanbaalenii</name>
    <name type="common">Mycobacterium vanbaalenii</name>
    <dbReference type="NCBI Taxonomy" id="110539"/>
    <lineage>
        <taxon>Bacteria</taxon>
        <taxon>Bacillati</taxon>
        <taxon>Actinomycetota</taxon>
        <taxon>Actinomycetes</taxon>
        <taxon>Mycobacteriales</taxon>
        <taxon>Mycobacteriaceae</taxon>
        <taxon>Mycolicibacterium</taxon>
    </lineage>
</organism>
<evidence type="ECO:0000313" key="2">
    <source>
        <dbReference type="Proteomes" id="UP000430146"/>
    </source>
</evidence>
<gene>
    <name evidence="1" type="ORF">AELLOGFF_01243</name>
</gene>
<proteinExistence type="predicted"/>
<protein>
    <submittedName>
        <fullName evidence="1">Uncharacterized protein</fullName>
    </submittedName>
</protein>
<evidence type="ECO:0000313" key="1">
    <source>
        <dbReference type="EMBL" id="CAA0128292.1"/>
    </source>
</evidence>
<dbReference type="EMBL" id="CACSIP010000034">
    <property type="protein sequence ID" value="CAA0128292.1"/>
    <property type="molecule type" value="Genomic_DNA"/>
</dbReference>
<accession>A0A5S9R2H9</accession>
<sequence>MRSEWLICFCIEIRNLLLDFKILLLTVLAVFRSAED</sequence>
<keyword evidence="2" id="KW-1185">Reference proteome</keyword>
<reference evidence="1 2" key="1">
    <citation type="submission" date="2019-11" db="EMBL/GenBank/DDBJ databases">
        <authorList>
            <person name="Holert J."/>
        </authorList>
    </citation>
    <scope>NUCLEOTIDE SEQUENCE [LARGE SCALE GENOMIC DNA]</scope>
    <source>
        <strain evidence="1">BC8_1</strain>
    </source>
</reference>
<dbReference type="AlphaFoldDB" id="A0A5S9R2H9"/>